<evidence type="ECO:0000313" key="3">
    <source>
        <dbReference type="Proteomes" id="UP000001106"/>
    </source>
</evidence>
<feature type="domain" description="YjeF C-terminal" evidence="1">
    <location>
        <begin position="109"/>
        <end position="258"/>
    </location>
</feature>
<dbReference type="OrthoDB" id="15148at2157"/>
<protein>
    <recommendedName>
        <fullName evidence="1">YjeF C-terminal domain-containing protein</fullName>
    </recommendedName>
</protein>
<evidence type="ECO:0000313" key="2">
    <source>
        <dbReference type="EMBL" id="ABR56412.1"/>
    </source>
</evidence>
<organism evidence="2 3">
    <name type="scientific">Methanococcus aeolicus (strain ATCC BAA-1280 / DSM 17508 / OCM 812 / Nankai-3)</name>
    <dbReference type="NCBI Taxonomy" id="419665"/>
    <lineage>
        <taxon>Archaea</taxon>
        <taxon>Methanobacteriati</taxon>
        <taxon>Methanobacteriota</taxon>
        <taxon>Methanomada group</taxon>
        <taxon>Methanococci</taxon>
        <taxon>Methanococcales</taxon>
        <taxon>Methanococcaceae</taxon>
        <taxon>Methanococcus</taxon>
    </lineage>
</organism>
<dbReference type="Pfam" id="PF01256">
    <property type="entry name" value="Carb_kinase"/>
    <property type="match status" value="1"/>
</dbReference>
<reference evidence="2" key="1">
    <citation type="submission" date="2007-06" db="EMBL/GenBank/DDBJ databases">
        <title>Complete sequence of Methanococcus aeolicus Nankai-3.</title>
        <authorList>
            <consortium name="US DOE Joint Genome Institute"/>
            <person name="Copeland A."/>
            <person name="Lucas S."/>
            <person name="Lapidus A."/>
            <person name="Barry K."/>
            <person name="Glavina del Rio T."/>
            <person name="Dalin E."/>
            <person name="Tice H."/>
            <person name="Pitluck S."/>
            <person name="Chain P."/>
            <person name="Malfatti S."/>
            <person name="Shin M."/>
            <person name="Vergez L."/>
            <person name="Schmutz J."/>
            <person name="Larimer F."/>
            <person name="Land M."/>
            <person name="Hauser L."/>
            <person name="Kyrpides N."/>
            <person name="Lykidis A."/>
            <person name="Sieprawska-Lupa M."/>
            <person name="Whitman W.B."/>
            <person name="Richardson P."/>
        </authorList>
    </citation>
    <scope>NUCLEOTIDE SEQUENCE [LARGE SCALE GENOMIC DNA]</scope>
    <source>
        <strain evidence="2">Nankai-3</strain>
    </source>
</reference>
<dbReference type="InterPro" id="IPR029056">
    <property type="entry name" value="Ribokinase-like"/>
</dbReference>
<dbReference type="GO" id="GO:0016836">
    <property type="term" value="F:hydro-lyase activity"/>
    <property type="evidence" value="ECO:0007669"/>
    <property type="project" value="InterPro"/>
</dbReference>
<proteinExistence type="predicted"/>
<dbReference type="eggNOG" id="arCOG05078">
    <property type="taxonomic scope" value="Archaea"/>
</dbReference>
<dbReference type="HOGENOM" id="CLU_979811_0_0_2"/>
<dbReference type="InterPro" id="IPR000631">
    <property type="entry name" value="CARKD"/>
</dbReference>
<dbReference type="AlphaFoldDB" id="A6UV90"/>
<name>A6UV90_META3</name>
<dbReference type="EMBL" id="CP000743">
    <property type="protein sequence ID" value="ABR56412.1"/>
    <property type="molecule type" value="Genomic_DNA"/>
</dbReference>
<keyword evidence="3" id="KW-1185">Reference proteome</keyword>
<evidence type="ECO:0000259" key="1">
    <source>
        <dbReference type="Pfam" id="PF01256"/>
    </source>
</evidence>
<dbReference type="SUPFAM" id="SSF53613">
    <property type="entry name" value="Ribokinase-like"/>
    <property type="match status" value="1"/>
</dbReference>
<dbReference type="RefSeq" id="WP_011973544.1">
    <property type="nucleotide sequence ID" value="NC_009635.1"/>
</dbReference>
<dbReference type="Proteomes" id="UP000001106">
    <property type="component" value="Chromosome"/>
</dbReference>
<sequence length="273" mass="29451">MIIAGTMPIKGMDLIKGAPKLCNNKIIINNKEFPVSMGTGALIGASLKTMEYFGVENNITAITAGDIGEGDGSLKIYDELREINDDLAIIHYIKPKITKIKEVDFSGKVIGDAGGMYVGKAGEIGDKFYMFFPDVGELSFLADEEASHPAYVRGFISEIDDKEVPELIKRAHNQKMPKHMVVKGKTDYIVEDGNIVDTVGAPLIEAMECIGGTGDSLTGIVSSLIAVGYKPTKASLIGCTINRKLGQKINAKPNTQISEIINAIPEVLKEMDI</sequence>
<accession>A6UV90</accession>
<dbReference type="GeneID" id="5327698"/>
<dbReference type="Gene3D" id="3.40.1190.20">
    <property type="match status" value="1"/>
</dbReference>
<gene>
    <name evidence="2" type="ordered locus">Maeo_0829</name>
</gene>
<dbReference type="STRING" id="419665.Maeo_0829"/>
<dbReference type="KEGG" id="mae:Maeo_0829"/>